<feature type="compositionally biased region" description="Basic and acidic residues" evidence="5">
    <location>
        <begin position="278"/>
        <end position="287"/>
    </location>
</feature>
<name>A0AAU7QKW8_9GAMM</name>
<dbReference type="PANTHER" id="PTHR11019">
    <property type="entry name" value="HTH-TYPE TRANSCRIPTIONAL REGULATOR NIMR"/>
    <property type="match status" value="1"/>
</dbReference>
<dbReference type="SMART" id="SM00342">
    <property type="entry name" value="HTH_ARAC"/>
    <property type="match status" value="1"/>
</dbReference>
<evidence type="ECO:0000313" key="7">
    <source>
        <dbReference type="EMBL" id="XBS90221.1"/>
    </source>
</evidence>
<keyword evidence="3" id="KW-0238">DNA-binding</keyword>
<evidence type="ECO:0000256" key="1">
    <source>
        <dbReference type="ARBA" id="ARBA00022491"/>
    </source>
</evidence>
<dbReference type="GO" id="GO:0043565">
    <property type="term" value="F:sequence-specific DNA binding"/>
    <property type="evidence" value="ECO:0007669"/>
    <property type="project" value="InterPro"/>
</dbReference>
<evidence type="ECO:0000259" key="6">
    <source>
        <dbReference type="PROSITE" id="PS01124"/>
    </source>
</evidence>
<feature type="domain" description="HTH araC/xylS-type" evidence="6">
    <location>
        <begin position="171"/>
        <end position="271"/>
    </location>
</feature>
<dbReference type="EMBL" id="CP157948">
    <property type="protein sequence ID" value="XBS90221.1"/>
    <property type="molecule type" value="Genomic_DNA"/>
</dbReference>
<dbReference type="Pfam" id="PF12833">
    <property type="entry name" value="HTH_18"/>
    <property type="match status" value="1"/>
</dbReference>
<accession>A0AAU7QKW8</accession>
<proteinExistence type="predicted"/>
<dbReference type="PROSITE" id="PS01124">
    <property type="entry name" value="HTH_ARAC_FAMILY_2"/>
    <property type="match status" value="1"/>
</dbReference>
<dbReference type="FunFam" id="1.10.10.60:FF:000132">
    <property type="entry name" value="AraC family transcriptional regulator"/>
    <property type="match status" value="1"/>
</dbReference>
<dbReference type="SUPFAM" id="SSF46689">
    <property type="entry name" value="Homeodomain-like"/>
    <property type="match status" value="1"/>
</dbReference>
<reference evidence="7" key="1">
    <citation type="submission" date="2024-06" db="EMBL/GenBank/DDBJ databases">
        <authorList>
            <person name="Sun Y."/>
        </authorList>
    </citation>
    <scope>NUCLEOTIDE SEQUENCE</scope>
    <source>
        <strain evidence="7">IGA1.0</strain>
    </source>
</reference>
<dbReference type="SUPFAM" id="SSF51182">
    <property type="entry name" value="RmlC-like cupins"/>
    <property type="match status" value="1"/>
</dbReference>
<dbReference type="CDD" id="cd06124">
    <property type="entry name" value="cupin_NimR-like_N"/>
    <property type="match status" value="1"/>
</dbReference>
<evidence type="ECO:0000256" key="3">
    <source>
        <dbReference type="ARBA" id="ARBA00023125"/>
    </source>
</evidence>
<dbReference type="RefSeq" id="WP_350016404.1">
    <property type="nucleotide sequence ID" value="NZ_CP157948.1"/>
</dbReference>
<dbReference type="InterPro" id="IPR011051">
    <property type="entry name" value="RmlC_Cupin_sf"/>
</dbReference>
<dbReference type="InterPro" id="IPR018060">
    <property type="entry name" value="HTH_AraC"/>
</dbReference>
<dbReference type="PROSITE" id="PS00041">
    <property type="entry name" value="HTH_ARAC_FAMILY_1"/>
    <property type="match status" value="1"/>
</dbReference>
<sequence length="287" mass="32295">MNKSKSVENPPMGHQEQFLRIERADGPGLIAFVVKDLAPERESVWHRHLRGQFMYVESGLVCVRTRLGLWTLTPHRVGWMPPGEEHTVSVIQSTQGWGVFVAPQAAVGMPDEPSVLGANELMRALVHRASAWADSDRLDEGQQRIMDVLMDEMRRARIADHPLHLPMPDDRRLLRISRKLLAEPHDNRSLEAWADWAGLSARSLSRLFRSETGCSFAQWRQQARLSRALERLAAGEPVGEVADALGYVSVSAFVAMFRRQFGRPPGRYFAQRSAPVDGPRDDPGGHR</sequence>
<feature type="region of interest" description="Disordered" evidence="5">
    <location>
        <begin position="268"/>
        <end position="287"/>
    </location>
</feature>
<keyword evidence="4" id="KW-0804">Transcription</keyword>
<keyword evidence="1" id="KW-0678">Repressor</keyword>
<dbReference type="Gene3D" id="2.60.120.10">
    <property type="entry name" value="Jelly Rolls"/>
    <property type="match status" value="1"/>
</dbReference>
<dbReference type="Gene3D" id="1.10.10.60">
    <property type="entry name" value="Homeodomain-like"/>
    <property type="match status" value="1"/>
</dbReference>
<protein>
    <submittedName>
        <fullName evidence="7">Helix-turn-helix transcriptional regulator</fullName>
    </submittedName>
</protein>
<evidence type="ECO:0000256" key="4">
    <source>
        <dbReference type="ARBA" id="ARBA00023163"/>
    </source>
</evidence>
<dbReference type="InterPro" id="IPR018062">
    <property type="entry name" value="HTH_AraC-typ_CS"/>
</dbReference>
<evidence type="ECO:0000256" key="2">
    <source>
        <dbReference type="ARBA" id="ARBA00023015"/>
    </source>
</evidence>
<dbReference type="AlphaFoldDB" id="A0AAU7QKW8"/>
<dbReference type="PANTHER" id="PTHR11019:SF159">
    <property type="entry name" value="TRANSCRIPTIONAL REGULATOR-RELATED"/>
    <property type="match status" value="1"/>
</dbReference>
<keyword evidence="2" id="KW-0805">Transcription regulation</keyword>
<evidence type="ECO:0000256" key="5">
    <source>
        <dbReference type="SAM" id="MobiDB-lite"/>
    </source>
</evidence>
<dbReference type="InterPro" id="IPR009057">
    <property type="entry name" value="Homeodomain-like_sf"/>
</dbReference>
<organism evidence="7">
    <name type="scientific">Rhodanobacter sp. IGA1.0</name>
    <dbReference type="NCBI Taxonomy" id="3158582"/>
    <lineage>
        <taxon>Bacteria</taxon>
        <taxon>Pseudomonadati</taxon>
        <taxon>Pseudomonadota</taxon>
        <taxon>Gammaproteobacteria</taxon>
        <taxon>Lysobacterales</taxon>
        <taxon>Rhodanobacteraceae</taxon>
        <taxon>Rhodanobacter</taxon>
    </lineage>
</organism>
<gene>
    <name evidence="7" type="ORF">ABNK63_00835</name>
</gene>
<dbReference type="InterPro" id="IPR014710">
    <property type="entry name" value="RmlC-like_jellyroll"/>
</dbReference>
<dbReference type="GO" id="GO:0003700">
    <property type="term" value="F:DNA-binding transcription factor activity"/>
    <property type="evidence" value="ECO:0007669"/>
    <property type="project" value="InterPro"/>
</dbReference>